<evidence type="ECO:0000259" key="3">
    <source>
        <dbReference type="SMART" id="SM00322"/>
    </source>
</evidence>
<name>A0A6T0TN26_9DINO</name>
<gene>
    <name evidence="4" type="ORF">AMON00008_LOCUS7214</name>
    <name evidence="5" type="ORF">AMON00008_LOCUS7215</name>
</gene>
<dbReference type="Pfam" id="PF00013">
    <property type="entry name" value="KH_1"/>
    <property type="match status" value="1"/>
</dbReference>
<dbReference type="CDD" id="cd00105">
    <property type="entry name" value="KH-I"/>
    <property type="match status" value="1"/>
</dbReference>
<dbReference type="EMBL" id="HBNR01011206">
    <property type="protein sequence ID" value="CAE4567596.1"/>
    <property type="molecule type" value="Transcribed_RNA"/>
</dbReference>
<accession>A0A6T0TN26</accession>
<feature type="domain" description="K Homology" evidence="3">
    <location>
        <begin position="239"/>
        <end position="311"/>
    </location>
</feature>
<evidence type="ECO:0000313" key="4">
    <source>
        <dbReference type="EMBL" id="CAE4567595.1"/>
    </source>
</evidence>
<dbReference type="InterPro" id="IPR036612">
    <property type="entry name" value="KH_dom_type_1_sf"/>
</dbReference>
<sequence>MAQAGNISSSGHHSPLAHAAWAIGLWSSCADGVAGRRRQAGGVVQYASEQNMDVADLEVADADSPEVPLASARATGVLVASGGGGAGVLGGRAEIADPRVQAAAEADVVEIGSDSTDGSSDSDSSSRSRSRQRSKRVGAAAATALMTSVQPLDIDEVERVVERLLVLPTGFAAPLQHRGGVVAIMVETGAQVCVAPREEDPNESVVSISGSAHAVGRAVSSIELAHARHKEAEAAAPTAQVLAQLEIPAHHLNSVVGPSGEGIAEVRRKCAGIMIAVQPSEQPGGPVTAFIGPSDKEQVARAKHELRERLLLAEAL</sequence>
<dbReference type="InterPro" id="IPR004088">
    <property type="entry name" value="KH_dom_type_1"/>
</dbReference>
<dbReference type="Gene3D" id="3.30.310.210">
    <property type="match status" value="1"/>
</dbReference>
<dbReference type="SUPFAM" id="SSF54791">
    <property type="entry name" value="Eukaryotic type KH-domain (KH-domain type I)"/>
    <property type="match status" value="1"/>
</dbReference>
<dbReference type="GO" id="GO:0003723">
    <property type="term" value="F:RNA binding"/>
    <property type="evidence" value="ECO:0007669"/>
    <property type="project" value="UniProtKB-UniRule"/>
</dbReference>
<dbReference type="EMBL" id="HBNR01011204">
    <property type="protein sequence ID" value="CAE4567595.1"/>
    <property type="molecule type" value="Transcribed_RNA"/>
</dbReference>
<feature type="region of interest" description="Disordered" evidence="2">
    <location>
        <begin position="109"/>
        <end position="139"/>
    </location>
</feature>
<organism evidence="4">
    <name type="scientific">Alexandrium monilatum</name>
    <dbReference type="NCBI Taxonomy" id="311494"/>
    <lineage>
        <taxon>Eukaryota</taxon>
        <taxon>Sar</taxon>
        <taxon>Alveolata</taxon>
        <taxon>Dinophyceae</taxon>
        <taxon>Gonyaulacales</taxon>
        <taxon>Pyrocystaceae</taxon>
        <taxon>Alexandrium</taxon>
    </lineage>
</organism>
<protein>
    <recommendedName>
        <fullName evidence="3">K Homology domain-containing protein</fullName>
    </recommendedName>
</protein>
<evidence type="ECO:0000256" key="2">
    <source>
        <dbReference type="SAM" id="MobiDB-lite"/>
    </source>
</evidence>
<reference evidence="4" key="1">
    <citation type="submission" date="2021-01" db="EMBL/GenBank/DDBJ databases">
        <authorList>
            <person name="Corre E."/>
            <person name="Pelletier E."/>
            <person name="Niang G."/>
            <person name="Scheremetjew M."/>
            <person name="Finn R."/>
            <person name="Kale V."/>
            <person name="Holt S."/>
            <person name="Cochrane G."/>
            <person name="Meng A."/>
            <person name="Brown T."/>
            <person name="Cohen L."/>
        </authorList>
    </citation>
    <scope>NUCLEOTIDE SEQUENCE</scope>
    <source>
        <strain evidence="4">CCMP3105</strain>
    </source>
</reference>
<dbReference type="SMART" id="SM00322">
    <property type="entry name" value="KH"/>
    <property type="match status" value="1"/>
</dbReference>
<evidence type="ECO:0000313" key="5">
    <source>
        <dbReference type="EMBL" id="CAE4567596.1"/>
    </source>
</evidence>
<evidence type="ECO:0000256" key="1">
    <source>
        <dbReference type="PROSITE-ProRule" id="PRU00117"/>
    </source>
</evidence>
<feature type="compositionally biased region" description="Low complexity" evidence="2">
    <location>
        <begin position="113"/>
        <end position="127"/>
    </location>
</feature>
<keyword evidence="1" id="KW-0694">RNA-binding</keyword>
<dbReference type="AlphaFoldDB" id="A0A6T0TN26"/>
<dbReference type="PROSITE" id="PS50084">
    <property type="entry name" value="KH_TYPE_1"/>
    <property type="match status" value="1"/>
</dbReference>
<dbReference type="InterPro" id="IPR004087">
    <property type="entry name" value="KH_dom"/>
</dbReference>
<proteinExistence type="predicted"/>